<dbReference type="EC" id="2.7.8.7" evidence="9"/>
<sequence length="126" mass="14026">MIYGIGIDLVENGRLEKIVEKWGDKFLNKIFSEGEILYCKRHAQPSIHYGARFAAKESFLKALGLGLGGGVKLGDIEVVNDENGKPVLQLYTTAKAQIEKRNITKVHLSLTHTKKYATAVVLLEKE</sequence>
<evidence type="ECO:0000256" key="1">
    <source>
        <dbReference type="ARBA" id="ARBA00022516"/>
    </source>
</evidence>
<keyword evidence="6" id="KW-0443">Lipid metabolism</keyword>
<protein>
    <submittedName>
        <fullName evidence="9">Holo-acp synthase</fullName>
        <ecNumber evidence="9">2.7.8.7</ecNumber>
    </submittedName>
</protein>
<accession>A0A0W8FUC1</accession>
<evidence type="ECO:0000256" key="2">
    <source>
        <dbReference type="ARBA" id="ARBA00022679"/>
    </source>
</evidence>
<reference evidence="9" key="1">
    <citation type="journal article" date="2015" name="Proc. Natl. Acad. Sci. U.S.A.">
        <title>Networks of energetic and metabolic interactions define dynamics in microbial communities.</title>
        <authorList>
            <person name="Embree M."/>
            <person name="Liu J.K."/>
            <person name="Al-Bassam M.M."/>
            <person name="Zengler K."/>
        </authorList>
    </citation>
    <scope>NUCLEOTIDE SEQUENCE</scope>
</reference>
<keyword evidence="1" id="KW-0444">Lipid biosynthesis</keyword>
<keyword evidence="3" id="KW-0479">Metal-binding</keyword>
<keyword evidence="5" id="KW-0460">Magnesium</keyword>
<dbReference type="GO" id="GO:0006633">
    <property type="term" value="P:fatty acid biosynthetic process"/>
    <property type="evidence" value="ECO:0007669"/>
    <property type="project" value="UniProtKB-KW"/>
</dbReference>
<comment type="caution">
    <text evidence="9">The sequence shown here is derived from an EMBL/GenBank/DDBJ whole genome shotgun (WGS) entry which is preliminary data.</text>
</comment>
<dbReference type="Pfam" id="PF01648">
    <property type="entry name" value="ACPS"/>
    <property type="match status" value="1"/>
</dbReference>
<keyword evidence="4" id="KW-0276">Fatty acid metabolism</keyword>
<evidence type="ECO:0000256" key="3">
    <source>
        <dbReference type="ARBA" id="ARBA00022723"/>
    </source>
</evidence>
<dbReference type="HAMAP" id="MF_00101">
    <property type="entry name" value="AcpS"/>
    <property type="match status" value="1"/>
</dbReference>
<dbReference type="GO" id="GO:0000287">
    <property type="term" value="F:magnesium ion binding"/>
    <property type="evidence" value="ECO:0007669"/>
    <property type="project" value="InterPro"/>
</dbReference>
<dbReference type="GO" id="GO:0008897">
    <property type="term" value="F:holo-[acyl-carrier-protein] synthase activity"/>
    <property type="evidence" value="ECO:0007669"/>
    <property type="project" value="UniProtKB-EC"/>
</dbReference>
<evidence type="ECO:0000256" key="6">
    <source>
        <dbReference type="ARBA" id="ARBA00023098"/>
    </source>
</evidence>
<proteinExistence type="inferred from homology"/>
<keyword evidence="7" id="KW-0275">Fatty acid biosynthesis</keyword>
<keyword evidence="2 9" id="KW-0808">Transferase</keyword>
<feature type="domain" description="4'-phosphopantetheinyl transferase" evidence="8">
    <location>
        <begin position="4"/>
        <end position="120"/>
    </location>
</feature>
<dbReference type="InterPro" id="IPR002582">
    <property type="entry name" value="ACPS"/>
</dbReference>
<evidence type="ECO:0000259" key="8">
    <source>
        <dbReference type="Pfam" id="PF01648"/>
    </source>
</evidence>
<dbReference type="Gene3D" id="3.90.470.20">
    <property type="entry name" value="4'-phosphopantetheinyl transferase domain"/>
    <property type="match status" value="1"/>
</dbReference>
<evidence type="ECO:0000256" key="7">
    <source>
        <dbReference type="ARBA" id="ARBA00023160"/>
    </source>
</evidence>
<dbReference type="InterPro" id="IPR008278">
    <property type="entry name" value="4-PPantetheinyl_Trfase_dom"/>
</dbReference>
<evidence type="ECO:0000256" key="5">
    <source>
        <dbReference type="ARBA" id="ARBA00022842"/>
    </source>
</evidence>
<dbReference type="SUPFAM" id="SSF56214">
    <property type="entry name" value="4'-phosphopantetheinyl transferase"/>
    <property type="match status" value="1"/>
</dbReference>
<dbReference type="InterPro" id="IPR004568">
    <property type="entry name" value="Ppantetheine-prot_Trfase_dom"/>
</dbReference>
<gene>
    <name evidence="9" type="ORF">ASZ90_005869</name>
</gene>
<dbReference type="NCBIfam" id="TIGR00556">
    <property type="entry name" value="pantethn_trn"/>
    <property type="match status" value="1"/>
</dbReference>
<evidence type="ECO:0000313" key="9">
    <source>
        <dbReference type="EMBL" id="KUG24318.1"/>
    </source>
</evidence>
<name>A0A0W8FUC1_9ZZZZ</name>
<dbReference type="AlphaFoldDB" id="A0A0W8FUC1"/>
<evidence type="ECO:0000256" key="4">
    <source>
        <dbReference type="ARBA" id="ARBA00022832"/>
    </source>
</evidence>
<organism evidence="9">
    <name type="scientific">hydrocarbon metagenome</name>
    <dbReference type="NCBI Taxonomy" id="938273"/>
    <lineage>
        <taxon>unclassified sequences</taxon>
        <taxon>metagenomes</taxon>
        <taxon>ecological metagenomes</taxon>
    </lineage>
</organism>
<dbReference type="InterPro" id="IPR037143">
    <property type="entry name" value="4-PPantetheinyl_Trfase_dom_sf"/>
</dbReference>
<dbReference type="NCBIfam" id="TIGR00516">
    <property type="entry name" value="acpS"/>
    <property type="match status" value="1"/>
</dbReference>
<dbReference type="EMBL" id="LNQE01000851">
    <property type="protein sequence ID" value="KUG24318.1"/>
    <property type="molecule type" value="Genomic_DNA"/>
</dbReference>